<protein>
    <submittedName>
        <fullName evidence="1">Uncharacterized protein</fullName>
    </submittedName>
</protein>
<sequence>MPNAIWTADICLVSQLGLFQLPALKRYVYVFYADTYRLKRLMATAFSTPMVTRLQYTSTLSSAGSA</sequence>
<dbReference type="EMBL" id="KL198025">
    <property type="protein sequence ID" value="KDQ17092.1"/>
    <property type="molecule type" value="Genomic_DNA"/>
</dbReference>
<accession>A0A067MYV6</accession>
<evidence type="ECO:0000313" key="1">
    <source>
        <dbReference type="EMBL" id="KDQ17092.1"/>
    </source>
</evidence>
<dbReference type="AlphaFoldDB" id="A0A067MYV6"/>
<evidence type="ECO:0000313" key="2">
    <source>
        <dbReference type="Proteomes" id="UP000027195"/>
    </source>
</evidence>
<name>A0A067MYV6_BOTB1</name>
<dbReference type="HOGENOM" id="CLU_2830859_0_0_1"/>
<organism evidence="1 2">
    <name type="scientific">Botryobasidium botryosum (strain FD-172 SS1)</name>
    <dbReference type="NCBI Taxonomy" id="930990"/>
    <lineage>
        <taxon>Eukaryota</taxon>
        <taxon>Fungi</taxon>
        <taxon>Dikarya</taxon>
        <taxon>Basidiomycota</taxon>
        <taxon>Agaricomycotina</taxon>
        <taxon>Agaricomycetes</taxon>
        <taxon>Cantharellales</taxon>
        <taxon>Botryobasidiaceae</taxon>
        <taxon>Botryobasidium</taxon>
    </lineage>
</organism>
<dbReference type="InParanoid" id="A0A067MYV6"/>
<proteinExistence type="predicted"/>
<gene>
    <name evidence="1" type="ORF">BOTBODRAFT_224798</name>
</gene>
<dbReference type="Proteomes" id="UP000027195">
    <property type="component" value="Unassembled WGS sequence"/>
</dbReference>
<keyword evidence="2" id="KW-1185">Reference proteome</keyword>
<reference evidence="2" key="1">
    <citation type="journal article" date="2014" name="Proc. Natl. Acad. Sci. U.S.A.">
        <title>Extensive sampling of basidiomycete genomes demonstrates inadequacy of the white-rot/brown-rot paradigm for wood decay fungi.</title>
        <authorList>
            <person name="Riley R."/>
            <person name="Salamov A.A."/>
            <person name="Brown D.W."/>
            <person name="Nagy L.G."/>
            <person name="Floudas D."/>
            <person name="Held B.W."/>
            <person name="Levasseur A."/>
            <person name="Lombard V."/>
            <person name="Morin E."/>
            <person name="Otillar R."/>
            <person name="Lindquist E.A."/>
            <person name="Sun H."/>
            <person name="LaButti K.M."/>
            <person name="Schmutz J."/>
            <person name="Jabbour D."/>
            <person name="Luo H."/>
            <person name="Baker S.E."/>
            <person name="Pisabarro A.G."/>
            <person name="Walton J.D."/>
            <person name="Blanchette R.A."/>
            <person name="Henrissat B."/>
            <person name="Martin F."/>
            <person name="Cullen D."/>
            <person name="Hibbett D.S."/>
            <person name="Grigoriev I.V."/>
        </authorList>
    </citation>
    <scope>NUCLEOTIDE SEQUENCE [LARGE SCALE GENOMIC DNA]</scope>
    <source>
        <strain evidence="2">FD-172 SS1</strain>
    </source>
</reference>